<evidence type="ECO:0000256" key="1">
    <source>
        <dbReference type="ARBA" id="ARBA00023015"/>
    </source>
</evidence>
<sequence length="206" mass="22066">MPKAEAPRFQRLDPAQRRESILAAATRLFSALPYEEVSTAEIAQAAGVVRGLVNHYFGTKRQLYLAVVEEAATVPPTAVDALPTGDLDTRIGAAVDWFLTALADSGGSWLAASGSLGLGRDTELERILSAAEDASVDRVIEAVGLAGDTDPAKLRALIRPYGQLARAAGREWLLKKTLTRGEVHRLLTDTLSTIVRSVYPTVSTAR</sequence>
<keyword evidence="1" id="KW-0805">Transcription regulation</keyword>
<feature type="DNA-binding region" description="H-T-H motif" evidence="4">
    <location>
        <begin position="38"/>
        <end position="57"/>
    </location>
</feature>
<dbReference type="InterPro" id="IPR050109">
    <property type="entry name" value="HTH-type_TetR-like_transc_reg"/>
</dbReference>
<feature type="domain" description="HTH tetR-type" evidence="5">
    <location>
        <begin position="15"/>
        <end position="75"/>
    </location>
</feature>
<dbReference type="InterPro" id="IPR001647">
    <property type="entry name" value="HTH_TetR"/>
</dbReference>
<dbReference type="InterPro" id="IPR009057">
    <property type="entry name" value="Homeodomain-like_sf"/>
</dbReference>
<evidence type="ECO:0000256" key="4">
    <source>
        <dbReference type="PROSITE-ProRule" id="PRU00335"/>
    </source>
</evidence>
<comment type="caution">
    <text evidence="6">The sequence shown here is derived from an EMBL/GenBank/DDBJ whole genome shotgun (WGS) entry which is preliminary data.</text>
</comment>
<evidence type="ECO:0000313" key="7">
    <source>
        <dbReference type="Proteomes" id="UP001519535"/>
    </source>
</evidence>
<dbReference type="Pfam" id="PF00440">
    <property type="entry name" value="TetR_N"/>
    <property type="match status" value="1"/>
</dbReference>
<keyword evidence="2 4" id="KW-0238">DNA-binding</keyword>
<dbReference type="EMBL" id="JAHCLR010000030">
    <property type="protein sequence ID" value="MBS9534806.1"/>
    <property type="molecule type" value="Genomic_DNA"/>
</dbReference>
<proteinExistence type="predicted"/>
<reference evidence="6 7" key="1">
    <citation type="submission" date="2021-05" db="EMBL/GenBank/DDBJ databases">
        <title>Mycobacterium acidophilum sp. nov., an extremely acid-tolerant member of the genus Mycobacterium.</title>
        <authorList>
            <person name="Xia J."/>
        </authorList>
    </citation>
    <scope>NUCLEOTIDE SEQUENCE [LARGE SCALE GENOMIC DNA]</scope>
    <source>
        <strain evidence="6 7">M1</strain>
    </source>
</reference>
<evidence type="ECO:0000256" key="3">
    <source>
        <dbReference type="ARBA" id="ARBA00023163"/>
    </source>
</evidence>
<evidence type="ECO:0000313" key="6">
    <source>
        <dbReference type="EMBL" id="MBS9534806.1"/>
    </source>
</evidence>
<dbReference type="Proteomes" id="UP001519535">
    <property type="component" value="Unassembled WGS sequence"/>
</dbReference>
<name>A0ABS5RKP1_9MYCO</name>
<dbReference type="SUPFAM" id="SSF46689">
    <property type="entry name" value="Homeodomain-like"/>
    <property type="match status" value="1"/>
</dbReference>
<dbReference type="PANTHER" id="PTHR30055:SF234">
    <property type="entry name" value="HTH-TYPE TRANSCRIPTIONAL REGULATOR BETI"/>
    <property type="match status" value="1"/>
</dbReference>
<evidence type="ECO:0000259" key="5">
    <source>
        <dbReference type="PROSITE" id="PS50977"/>
    </source>
</evidence>
<keyword evidence="7" id="KW-1185">Reference proteome</keyword>
<dbReference type="PANTHER" id="PTHR30055">
    <property type="entry name" value="HTH-TYPE TRANSCRIPTIONAL REGULATOR RUTR"/>
    <property type="match status" value="1"/>
</dbReference>
<gene>
    <name evidence="6" type="ORF">KIH27_14530</name>
</gene>
<dbReference type="PROSITE" id="PS50977">
    <property type="entry name" value="HTH_TETR_2"/>
    <property type="match status" value="1"/>
</dbReference>
<protein>
    <submittedName>
        <fullName evidence="6">TetR/AcrR family transcriptional regulator</fullName>
    </submittedName>
</protein>
<keyword evidence="3" id="KW-0804">Transcription</keyword>
<dbReference type="RefSeq" id="WP_214093670.1">
    <property type="nucleotide sequence ID" value="NZ_JAHCLR010000030.1"/>
</dbReference>
<dbReference type="Gene3D" id="1.10.357.10">
    <property type="entry name" value="Tetracycline Repressor, domain 2"/>
    <property type="match status" value="1"/>
</dbReference>
<evidence type="ECO:0000256" key="2">
    <source>
        <dbReference type="ARBA" id="ARBA00023125"/>
    </source>
</evidence>
<dbReference type="PRINTS" id="PR00455">
    <property type="entry name" value="HTHTETR"/>
</dbReference>
<accession>A0ABS5RKP1</accession>
<organism evidence="6 7">
    <name type="scientific">Mycolicibacter acidiphilus</name>
    <dbReference type="NCBI Taxonomy" id="2835306"/>
    <lineage>
        <taxon>Bacteria</taxon>
        <taxon>Bacillati</taxon>
        <taxon>Actinomycetota</taxon>
        <taxon>Actinomycetes</taxon>
        <taxon>Mycobacteriales</taxon>
        <taxon>Mycobacteriaceae</taxon>
        <taxon>Mycolicibacter</taxon>
    </lineage>
</organism>